<comment type="caution">
    <text evidence="1">The sequence shown here is derived from an EMBL/GenBank/DDBJ whole genome shotgun (WGS) entry which is preliminary data.</text>
</comment>
<name>A0ABR4RP82_9LACO</name>
<accession>A0ABR4RP82</accession>
<dbReference type="EMBL" id="JMHU01000008">
    <property type="protein sequence ID" value="KDA45862.1"/>
    <property type="molecule type" value="Genomic_DNA"/>
</dbReference>
<keyword evidence="2" id="KW-1185">Reference proteome</keyword>
<dbReference type="Proteomes" id="UP000027129">
    <property type="component" value="Unassembled WGS sequence"/>
</dbReference>
<gene>
    <name evidence="1" type="ORF">Lani381_0898</name>
</gene>
<reference evidence="1 2" key="1">
    <citation type="submission" date="2014-04" db="EMBL/GenBank/DDBJ databases">
        <title>Draft Genome Sequence of Lactobacillus animalis 381-IL-28.</title>
        <authorList>
            <person name="Sturino J.M."/>
            <person name="Rajendran M."/>
            <person name="Altermann E."/>
        </authorList>
    </citation>
    <scope>NUCLEOTIDE SEQUENCE [LARGE SCALE GENOMIC DNA]</scope>
    <source>
        <strain evidence="1 2">381-IL-28</strain>
    </source>
</reference>
<evidence type="ECO:0000313" key="1">
    <source>
        <dbReference type="EMBL" id="KDA45862.1"/>
    </source>
</evidence>
<proteinExistence type="predicted"/>
<evidence type="ECO:0000313" key="2">
    <source>
        <dbReference type="Proteomes" id="UP000027129"/>
    </source>
</evidence>
<organism evidence="1 2">
    <name type="scientific">Ligilactobacillus animalis</name>
    <dbReference type="NCBI Taxonomy" id="1605"/>
    <lineage>
        <taxon>Bacteria</taxon>
        <taxon>Bacillati</taxon>
        <taxon>Bacillota</taxon>
        <taxon>Bacilli</taxon>
        <taxon>Lactobacillales</taxon>
        <taxon>Lactobacillaceae</taxon>
        <taxon>Ligilactobacillus</taxon>
    </lineage>
</organism>
<sequence length="77" mass="9092">MGKHKYLGYKYKIDCRVMEEIWGNSIDPTNTSFSEFAYTRFREKVLLDHFLTFNEHGTIDNPDGCYYFNIVAEKIGI</sequence>
<protein>
    <submittedName>
        <fullName evidence="1">Uncharacterized protein</fullName>
    </submittedName>
</protein>